<feature type="transmembrane region" description="Helical" evidence="20">
    <location>
        <begin position="284"/>
        <end position="305"/>
    </location>
</feature>
<dbReference type="EMBL" id="SDIL01000003">
    <property type="protein sequence ID" value="RXK42131.1"/>
    <property type="molecule type" value="Genomic_DNA"/>
</dbReference>
<dbReference type="VEuPathDB" id="FungiDB:TREMEDRAFT_69096"/>
<comment type="catalytic activity">
    <reaction evidence="12">
        <text>L-histidyl-L-alpha-amino acid(out) = L-histidyl-L-alpha-amino acid(in)</text>
        <dbReference type="Rhea" id="RHEA:79379"/>
        <dbReference type="ChEBI" id="CHEBI:229964"/>
    </reaction>
</comment>
<feature type="transmembrane region" description="Helical" evidence="20">
    <location>
        <begin position="72"/>
        <end position="91"/>
    </location>
</feature>
<feature type="transmembrane region" description="Helical" evidence="20">
    <location>
        <begin position="475"/>
        <end position="496"/>
    </location>
</feature>
<feature type="transmembrane region" description="Helical" evidence="20">
    <location>
        <begin position="209"/>
        <end position="230"/>
    </location>
</feature>
<reference evidence="22 23" key="1">
    <citation type="submission" date="2016-06" db="EMBL/GenBank/DDBJ databases">
        <title>Evolution of pathogenesis and genome organization in the Tremellales.</title>
        <authorList>
            <person name="Cuomo C."/>
            <person name="Litvintseva A."/>
            <person name="Heitman J."/>
            <person name="Chen Y."/>
            <person name="Sun S."/>
            <person name="Springer D."/>
            <person name="Dromer F."/>
            <person name="Young S."/>
            <person name="Zeng Q."/>
            <person name="Chapman S."/>
            <person name="Gujja S."/>
            <person name="Saif S."/>
            <person name="Birren B."/>
        </authorList>
    </citation>
    <scope>NUCLEOTIDE SEQUENCE [LARGE SCALE GENOMIC DNA]</scope>
    <source>
        <strain evidence="22 23">ATCC 28783</strain>
    </source>
</reference>
<dbReference type="Proteomes" id="UP000289152">
    <property type="component" value="Unassembled WGS sequence"/>
</dbReference>
<feature type="transmembrane region" description="Helical" evidence="20">
    <location>
        <begin position="6"/>
        <end position="26"/>
    </location>
</feature>
<evidence type="ECO:0000256" key="1">
    <source>
        <dbReference type="ARBA" id="ARBA00004141"/>
    </source>
</evidence>
<proteinExistence type="predicted"/>
<keyword evidence="20" id="KW-1133">Transmembrane helix</keyword>
<evidence type="ECO:0000313" key="23">
    <source>
        <dbReference type="Proteomes" id="UP000289152"/>
    </source>
</evidence>
<evidence type="ECO:0000256" key="15">
    <source>
        <dbReference type="ARBA" id="ARBA00044985"/>
    </source>
</evidence>
<comment type="catalytic activity">
    <reaction evidence="5">
        <text>L-alpha-aminoacyl-L-histidine(out) = L-alpha-aminoacyl-L-histidine(in)</text>
        <dbReference type="Rhea" id="RHEA:79375"/>
        <dbReference type="ChEBI" id="CHEBI:229967"/>
    </reaction>
</comment>
<evidence type="ECO:0000256" key="5">
    <source>
        <dbReference type="ARBA" id="ARBA00044884"/>
    </source>
</evidence>
<dbReference type="InterPro" id="IPR052187">
    <property type="entry name" value="MFSD1"/>
</dbReference>
<comment type="catalytic activity">
    <reaction evidence="2">
        <text>L-lysyl-L-alanine(out) = L-lysyl-L-alanine(in)</text>
        <dbReference type="Rhea" id="RHEA:79399"/>
        <dbReference type="ChEBI" id="CHEBI:229954"/>
    </reaction>
</comment>
<feature type="transmembrane region" description="Helical" evidence="20">
    <location>
        <begin position="46"/>
        <end position="66"/>
    </location>
</feature>
<evidence type="ECO:0000256" key="17">
    <source>
        <dbReference type="ARBA" id="ARBA00045709"/>
    </source>
</evidence>
<dbReference type="PANTHER" id="PTHR23512">
    <property type="entry name" value="MAJOR FACILITATOR SUPERFAMILY DOMAIN-CONTAINING PROTEIN 1"/>
    <property type="match status" value="1"/>
</dbReference>
<feature type="region of interest" description="Disordered" evidence="19">
    <location>
        <begin position="422"/>
        <end position="450"/>
    </location>
</feature>
<dbReference type="OrthoDB" id="10255148at2759"/>
<evidence type="ECO:0000256" key="20">
    <source>
        <dbReference type="SAM" id="Phobius"/>
    </source>
</evidence>
<evidence type="ECO:0000256" key="8">
    <source>
        <dbReference type="ARBA" id="ARBA00044898"/>
    </source>
</evidence>
<feature type="transmembrane region" description="Helical" evidence="20">
    <location>
        <begin position="317"/>
        <end position="339"/>
    </location>
</feature>
<keyword evidence="20" id="KW-0812">Transmembrane</keyword>
<evidence type="ECO:0000256" key="13">
    <source>
        <dbReference type="ARBA" id="ARBA00044919"/>
    </source>
</evidence>
<dbReference type="PROSITE" id="PS50850">
    <property type="entry name" value="MFS"/>
    <property type="match status" value="1"/>
</dbReference>
<dbReference type="Gene3D" id="1.20.1250.20">
    <property type="entry name" value="MFS general substrate transporter like domains"/>
    <property type="match status" value="2"/>
</dbReference>
<feature type="transmembrane region" description="Helical" evidence="20">
    <location>
        <begin position="98"/>
        <end position="117"/>
    </location>
</feature>
<evidence type="ECO:0000256" key="9">
    <source>
        <dbReference type="ARBA" id="ARBA00044899"/>
    </source>
</evidence>
<evidence type="ECO:0000256" key="10">
    <source>
        <dbReference type="ARBA" id="ARBA00044900"/>
    </source>
</evidence>
<comment type="catalytic activity">
    <reaction evidence="9">
        <text>L-arginyl-L-alpha-amino acid(out) = L-arginyl-L-alpha-amino acid(in)</text>
        <dbReference type="Rhea" id="RHEA:79371"/>
        <dbReference type="ChEBI" id="CHEBI:84315"/>
    </reaction>
</comment>
<evidence type="ECO:0000256" key="6">
    <source>
        <dbReference type="ARBA" id="ARBA00044891"/>
    </source>
</evidence>
<comment type="catalytic activity">
    <reaction evidence="4">
        <text>L-alpha-aminoacyl-L-arginine(out) = L-alpha-aminoacyl-L-arginine(in)</text>
        <dbReference type="Rhea" id="RHEA:79367"/>
        <dbReference type="ChEBI" id="CHEBI:229968"/>
    </reaction>
</comment>
<sequence length="499" mass="54124">MTRSRWLALAAVCALSVGSHFSAYLLGPLKSRLHREMGTSNSQFSLLVASFNLNSTWTPLVAGIFVARFGTALSSVATTGCVLVGQLILLLGVTIEHLNIMTLGLFVFGLGMTPLAVVQETLLSHLSPSHNLGISLALGLVSGKSSSFISSLVSLPLAKKFGDWMPFTLAVILCSVSFLGNALRLLFGWGSEAGEAAVKAERRVSWGGVGSLGDVFWVYILLNVLAGAIWQPFLHLSANLVQHRYNLTESIASFQASILLAGAIVLYPLVGILTDRLGTSTPRVTFHCIHLSSLFTLLGYTYLLLPPSLTGSPWFGMILFAMGHGMATLLMVIVVPRLLPPALVPLGLGLHKSLEMASSSLSQTLSGLWLDHARGADEEEAEYQAGSSLLRVYWTINILQFICALFLWRLERRKRREGGVEMAEEYEQLPSSDPVEEGSEGEEQEGRVNKVPLIRVDGPSSALVHSEGERRRAKWGFGASLGFIGVVWLVFMTTAWSRL</sequence>
<evidence type="ECO:0000256" key="2">
    <source>
        <dbReference type="ARBA" id="ARBA00044876"/>
    </source>
</evidence>
<dbReference type="SUPFAM" id="SSF103473">
    <property type="entry name" value="MFS general substrate transporter"/>
    <property type="match status" value="1"/>
</dbReference>
<dbReference type="AlphaFoldDB" id="A0A4Q1BVH9"/>
<dbReference type="InterPro" id="IPR020846">
    <property type="entry name" value="MFS_dom"/>
</dbReference>
<comment type="catalytic activity">
    <reaction evidence="13">
        <text>L-alanyl-L-lysine(out) = L-alanyl-L-lysine(in)</text>
        <dbReference type="Rhea" id="RHEA:79415"/>
        <dbReference type="ChEBI" id="CHEBI:192470"/>
    </reaction>
</comment>
<evidence type="ECO:0000256" key="4">
    <source>
        <dbReference type="ARBA" id="ARBA00044881"/>
    </source>
</evidence>
<evidence type="ECO:0000256" key="3">
    <source>
        <dbReference type="ARBA" id="ARBA00044878"/>
    </source>
</evidence>
<evidence type="ECO:0000259" key="21">
    <source>
        <dbReference type="PROSITE" id="PS50850"/>
    </source>
</evidence>
<comment type="catalytic activity">
    <reaction evidence="8">
        <text>L-aspartyl-L-lysine(out) = L-aspartyl-L-lysine(in)</text>
        <dbReference type="Rhea" id="RHEA:79411"/>
        <dbReference type="ChEBI" id="CHEBI:229953"/>
    </reaction>
</comment>
<dbReference type="InterPro" id="IPR011701">
    <property type="entry name" value="MFS"/>
</dbReference>
<gene>
    <name evidence="22" type="ORF">M231_00488</name>
</gene>
<name>A0A4Q1BVH9_TREME</name>
<organism evidence="22 23">
    <name type="scientific">Tremella mesenterica</name>
    <name type="common">Jelly fungus</name>
    <dbReference type="NCBI Taxonomy" id="5217"/>
    <lineage>
        <taxon>Eukaryota</taxon>
        <taxon>Fungi</taxon>
        <taxon>Dikarya</taxon>
        <taxon>Basidiomycota</taxon>
        <taxon>Agaricomycotina</taxon>
        <taxon>Tremellomycetes</taxon>
        <taxon>Tremellales</taxon>
        <taxon>Tremellaceae</taxon>
        <taxon>Tremella</taxon>
    </lineage>
</organism>
<feature type="compositionally biased region" description="Acidic residues" evidence="19">
    <location>
        <begin position="434"/>
        <end position="443"/>
    </location>
</feature>
<comment type="caution">
    <text evidence="22">The sequence shown here is derived from an EMBL/GenBank/DDBJ whole genome shotgun (WGS) entry which is preliminary data.</text>
</comment>
<evidence type="ECO:0000256" key="12">
    <source>
        <dbReference type="ARBA" id="ARBA00044912"/>
    </source>
</evidence>
<comment type="catalytic activity">
    <reaction evidence="3">
        <text>L-histidyl-glycine(out) = L-histidyl-glycine(in)</text>
        <dbReference type="Rhea" id="RHEA:79395"/>
        <dbReference type="ChEBI" id="CHEBI:229957"/>
    </reaction>
</comment>
<comment type="catalytic activity">
    <reaction evidence="11">
        <text>L-arginyl-glycine(out) = L-arginyl-glycine(in)</text>
        <dbReference type="Rhea" id="RHEA:79391"/>
        <dbReference type="ChEBI" id="CHEBI:229955"/>
    </reaction>
</comment>
<feature type="transmembrane region" description="Helical" evidence="20">
    <location>
        <begin position="251"/>
        <end position="272"/>
    </location>
</feature>
<dbReference type="Pfam" id="PF07690">
    <property type="entry name" value="MFS_1"/>
    <property type="match status" value="1"/>
</dbReference>
<comment type="catalytic activity">
    <reaction evidence="14">
        <text>L-lysyl-glycine(out) = L-lysyl-glycine(in)</text>
        <dbReference type="Rhea" id="RHEA:79407"/>
        <dbReference type="ChEBI" id="CHEBI:191202"/>
    </reaction>
</comment>
<feature type="domain" description="Major facilitator superfamily (MFS) profile" evidence="21">
    <location>
        <begin position="8"/>
        <end position="415"/>
    </location>
</feature>
<comment type="function">
    <text evidence="17">Lysosomal dipeptide uniporter that selectively exports lysine, arginine or histidine-containing dipeptides with a net positive charge from the lysosome lumen into the cytosol. Could play a role in a specific type of protein O-glycosylation indirectly regulating macrophages migration and tissue invasion. Also essential for liver homeostasis.</text>
</comment>
<evidence type="ECO:0000256" key="16">
    <source>
        <dbReference type="ARBA" id="ARBA00045018"/>
    </source>
</evidence>
<dbReference type="InParanoid" id="A0A4Q1BVH9"/>
<comment type="catalytic activity">
    <reaction evidence="10">
        <text>L-lysyl-L-lysine(out) = L-lysyl-L-lysine(in)</text>
        <dbReference type="Rhea" id="RHEA:79403"/>
        <dbReference type="ChEBI" id="CHEBI:229956"/>
    </reaction>
</comment>
<dbReference type="PANTHER" id="PTHR23512:SF12">
    <property type="entry name" value="TRANSPORTER, PUTATIVE (AFU_ORTHOLOGUE AFUA_4G00260)-RELATED"/>
    <property type="match status" value="1"/>
</dbReference>
<keyword evidence="23" id="KW-1185">Reference proteome</keyword>
<feature type="transmembrane region" description="Helical" evidence="20">
    <location>
        <begin position="132"/>
        <end position="155"/>
    </location>
</feature>
<accession>A0A4Q1BVH9</accession>
<evidence type="ECO:0000256" key="11">
    <source>
        <dbReference type="ARBA" id="ARBA00044903"/>
    </source>
</evidence>
<evidence type="ECO:0000256" key="19">
    <source>
        <dbReference type="SAM" id="MobiDB-lite"/>
    </source>
</evidence>
<comment type="catalytic activity">
    <reaction evidence="6">
        <text>L-lysyl-L-alpha-amino acid(out) = L-lysyl-L-alpha-amino acid(in)</text>
        <dbReference type="Rhea" id="RHEA:79387"/>
        <dbReference type="ChEBI" id="CHEBI:229965"/>
    </reaction>
</comment>
<dbReference type="GO" id="GO:0016020">
    <property type="term" value="C:membrane"/>
    <property type="evidence" value="ECO:0007669"/>
    <property type="project" value="UniProtKB-SubCell"/>
</dbReference>
<comment type="catalytic activity">
    <reaction evidence="7">
        <text>L-alpha-aminoacyl-L-lysine(out) = L-alpha-aminoacyl-L-lysine(in)</text>
        <dbReference type="Rhea" id="RHEA:79383"/>
        <dbReference type="ChEBI" id="CHEBI:229966"/>
    </reaction>
</comment>
<comment type="subcellular location">
    <subcellularLocation>
        <location evidence="1">Membrane</location>
        <topology evidence="1">Multi-pass membrane protein</topology>
    </subcellularLocation>
</comment>
<dbReference type="InterPro" id="IPR036259">
    <property type="entry name" value="MFS_trans_sf"/>
</dbReference>
<protein>
    <recommendedName>
        <fullName evidence="15">Lysosomal dipeptide transporter MFSD1</fullName>
    </recommendedName>
    <alternativeName>
        <fullName evidence="16">Major facilitator superfamily domain-containing protein 1</fullName>
    </alternativeName>
</protein>
<dbReference type="STRING" id="5217.A0A4Q1BVH9"/>
<keyword evidence="20" id="KW-0472">Membrane</keyword>
<feature type="transmembrane region" description="Helical" evidence="20">
    <location>
        <begin position="167"/>
        <end position="189"/>
    </location>
</feature>
<dbReference type="GO" id="GO:0022857">
    <property type="term" value="F:transmembrane transporter activity"/>
    <property type="evidence" value="ECO:0007669"/>
    <property type="project" value="InterPro"/>
</dbReference>
<evidence type="ECO:0000256" key="14">
    <source>
        <dbReference type="ARBA" id="ARBA00044924"/>
    </source>
</evidence>
<comment type="subunit">
    <text evidence="18">Homodimer. Interacts with lysosomal protein GLMP (via lumenal domain); the interaction starts while both proteins are still in the endoplasmic reticulum and is required for stabilization of MFSD1 in lysosomes but has no direct effect on its targeting to lysosomes or transporter activity.</text>
</comment>
<evidence type="ECO:0000256" key="7">
    <source>
        <dbReference type="ARBA" id="ARBA00044893"/>
    </source>
</evidence>
<evidence type="ECO:0000256" key="18">
    <source>
        <dbReference type="ARBA" id="ARBA00046376"/>
    </source>
</evidence>
<evidence type="ECO:0000313" key="22">
    <source>
        <dbReference type="EMBL" id="RXK42131.1"/>
    </source>
</evidence>